<name>A0ABY6Z0P5_9BACL</name>
<keyword evidence="6" id="KW-0285">Flavoprotein</keyword>
<sequence length="328" mass="34821">MSSMRNLARQLNMTYPIIQAGMAGGITTPDLVAAVSEGGGLGTIGAGYLSPTQLKQAIEQVRAKTKKPFGVNLFVPHDYTVQPDSIRHMNEYLNRYRRELGMDAVSSLPTEYAPDFDEQFDVILAEHIPIFSFTFGLLAKEQIAKLHAIGTFVIGTATSVGEAMALEQLGVDAIVAQGSEAGGHRGGFEGQNSGFLVGTMALVPQIADNVSIPVIASGGIMDGRGLAAAMALGAAAVQMGTAFLTCPEAGTNPSYRQALLNHTEEDTRITTAYSGKPARGIETSFVKEMDQYVGSIPDYPVQNALTRDIRQAESLLSCKLATNDGETT</sequence>
<dbReference type="InterPro" id="IPR004136">
    <property type="entry name" value="NMO"/>
</dbReference>
<comment type="function">
    <text evidence="2">Nitronate monooxygenase that uses molecular oxygen to catalyze the oxidative denitrification of alkyl nitronates. Acts on propionate 3-nitronate (P3N), the presumed physiological substrate. Probably functions in the detoxification of P3N, a metabolic poison produced by plants and fungi as a defense mechanism.</text>
</comment>
<keyword evidence="5" id="KW-0216">Detoxification</keyword>
<comment type="catalytic activity">
    <reaction evidence="11">
        <text>3 propionate 3-nitronate + 3 O2 + H2O = 3 3-oxopropanoate + 2 nitrate + nitrite + H2O2 + 3 H(+)</text>
        <dbReference type="Rhea" id="RHEA:57332"/>
        <dbReference type="ChEBI" id="CHEBI:15377"/>
        <dbReference type="ChEBI" id="CHEBI:15378"/>
        <dbReference type="ChEBI" id="CHEBI:15379"/>
        <dbReference type="ChEBI" id="CHEBI:16240"/>
        <dbReference type="ChEBI" id="CHEBI:16301"/>
        <dbReference type="ChEBI" id="CHEBI:17632"/>
        <dbReference type="ChEBI" id="CHEBI:33190"/>
        <dbReference type="ChEBI" id="CHEBI:136067"/>
    </reaction>
</comment>
<proteinExistence type="inferred from homology"/>
<dbReference type="SUPFAM" id="SSF51412">
    <property type="entry name" value="Inosine monophosphate dehydrogenase (IMPDH)"/>
    <property type="match status" value="1"/>
</dbReference>
<dbReference type="GO" id="GO:0004497">
    <property type="term" value="F:monooxygenase activity"/>
    <property type="evidence" value="ECO:0007669"/>
    <property type="project" value="UniProtKB-KW"/>
</dbReference>
<evidence type="ECO:0000256" key="3">
    <source>
        <dbReference type="ARBA" id="ARBA00009881"/>
    </source>
</evidence>
<reference evidence="12" key="1">
    <citation type="submission" date="2022-08" db="EMBL/GenBank/DDBJ databases">
        <title>Alicyclobacillus dauci DSM2870, complete genome.</title>
        <authorList>
            <person name="Wang Q."/>
            <person name="Cai R."/>
            <person name="Wang Z."/>
        </authorList>
    </citation>
    <scope>NUCLEOTIDE SEQUENCE</scope>
    <source>
        <strain evidence="12">DSM 28700</strain>
    </source>
</reference>
<dbReference type="EMBL" id="CP104064">
    <property type="protein sequence ID" value="WAH36108.1"/>
    <property type="molecule type" value="Genomic_DNA"/>
</dbReference>
<dbReference type="CDD" id="cd04730">
    <property type="entry name" value="NPD_like"/>
    <property type="match status" value="1"/>
</dbReference>
<dbReference type="PANTHER" id="PTHR42747">
    <property type="entry name" value="NITRONATE MONOOXYGENASE-RELATED"/>
    <property type="match status" value="1"/>
</dbReference>
<evidence type="ECO:0000313" key="12">
    <source>
        <dbReference type="EMBL" id="WAH36108.1"/>
    </source>
</evidence>
<gene>
    <name evidence="12" type="ORF">NZD86_17930</name>
</gene>
<keyword evidence="13" id="KW-1185">Reference proteome</keyword>
<dbReference type="RefSeq" id="WP_268043415.1">
    <property type="nucleotide sequence ID" value="NZ_CP104064.1"/>
</dbReference>
<evidence type="ECO:0000256" key="10">
    <source>
        <dbReference type="ARBA" id="ARBA00031155"/>
    </source>
</evidence>
<keyword evidence="8" id="KW-0560">Oxidoreductase</keyword>
<evidence type="ECO:0000313" key="13">
    <source>
        <dbReference type="Proteomes" id="UP001164803"/>
    </source>
</evidence>
<evidence type="ECO:0000256" key="7">
    <source>
        <dbReference type="ARBA" id="ARBA00022643"/>
    </source>
</evidence>
<evidence type="ECO:0000256" key="8">
    <source>
        <dbReference type="ARBA" id="ARBA00023002"/>
    </source>
</evidence>
<keyword evidence="7" id="KW-0288">FMN</keyword>
<protein>
    <recommendedName>
        <fullName evidence="4">Probable nitronate monooxygenase</fullName>
    </recommendedName>
    <alternativeName>
        <fullName evidence="10">Propionate 3-nitronate monooxygenase</fullName>
    </alternativeName>
</protein>
<evidence type="ECO:0000256" key="4">
    <source>
        <dbReference type="ARBA" id="ARBA00013457"/>
    </source>
</evidence>
<dbReference type="PANTHER" id="PTHR42747:SF3">
    <property type="entry name" value="NITRONATE MONOOXYGENASE-RELATED"/>
    <property type="match status" value="1"/>
</dbReference>
<dbReference type="InterPro" id="IPR013785">
    <property type="entry name" value="Aldolase_TIM"/>
</dbReference>
<organism evidence="12 13">
    <name type="scientific">Alicyclobacillus dauci</name>
    <dbReference type="NCBI Taxonomy" id="1475485"/>
    <lineage>
        <taxon>Bacteria</taxon>
        <taxon>Bacillati</taxon>
        <taxon>Bacillota</taxon>
        <taxon>Bacilli</taxon>
        <taxon>Bacillales</taxon>
        <taxon>Alicyclobacillaceae</taxon>
        <taxon>Alicyclobacillus</taxon>
    </lineage>
</organism>
<accession>A0ABY6Z0P5</accession>
<dbReference type="Proteomes" id="UP001164803">
    <property type="component" value="Chromosome"/>
</dbReference>
<evidence type="ECO:0000256" key="9">
    <source>
        <dbReference type="ARBA" id="ARBA00023033"/>
    </source>
</evidence>
<evidence type="ECO:0000256" key="5">
    <source>
        <dbReference type="ARBA" id="ARBA00022575"/>
    </source>
</evidence>
<comment type="similarity">
    <text evidence="3">Belongs to the nitronate monooxygenase family. NMO class I subfamily.</text>
</comment>
<keyword evidence="9 12" id="KW-0503">Monooxygenase</keyword>
<comment type="cofactor">
    <cofactor evidence="1">
        <name>FMN</name>
        <dbReference type="ChEBI" id="CHEBI:58210"/>
    </cofactor>
</comment>
<dbReference type="Pfam" id="PF03060">
    <property type="entry name" value="NMO"/>
    <property type="match status" value="1"/>
</dbReference>
<evidence type="ECO:0000256" key="2">
    <source>
        <dbReference type="ARBA" id="ARBA00003535"/>
    </source>
</evidence>
<dbReference type="Gene3D" id="3.20.20.70">
    <property type="entry name" value="Aldolase class I"/>
    <property type="match status" value="1"/>
</dbReference>
<evidence type="ECO:0000256" key="1">
    <source>
        <dbReference type="ARBA" id="ARBA00001917"/>
    </source>
</evidence>
<evidence type="ECO:0000256" key="11">
    <source>
        <dbReference type="ARBA" id="ARBA00049401"/>
    </source>
</evidence>
<evidence type="ECO:0000256" key="6">
    <source>
        <dbReference type="ARBA" id="ARBA00022630"/>
    </source>
</evidence>